<reference evidence="10" key="1">
    <citation type="submission" date="2017-02" db="EMBL/GenBank/DDBJ databases">
        <title>Draft Genome Sequence of the Salt Water Bacterium Oceanospirillum linum ATCC 11336.</title>
        <authorList>
            <person name="Trachtenberg A.M."/>
            <person name="Carney J.G."/>
            <person name="Linnane J.D."/>
            <person name="Rheaume B.A."/>
            <person name="Pitts N.L."/>
            <person name="Mykles D.L."/>
            <person name="Maclea K.S."/>
        </authorList>
    </citation>
    <scope>NUCLEOTIDE SEQUENCE [LARGE SCALE GENOMIC DNA]</scope>
    <source>
        <strain evidence="10">ATCC 11336</strain>
    </source>
</reference>
<keyword evidence="5" id="KW-0418">Kinase</keyword>
<dbReference type="SMART" id="SM00091">
    <property type="entry name" value="PAS"/>
    <property type="match status" value="1"/>
</dbReference>
<dbReference type="NCBIfam" id="TIGR00229">
    <property type="entry name" value="sensory_box"/>
    <property type="match status" value="1"/>
</dbReference>
<keyword evidence="4" id="KW-0808">Transferase</keyword>
<dbReference type="Gene3D" id="3.40.50.2300">
    <property type="match status" value="1"/>
</dbReference>
<dbReference type="PRINTS" id="PR00344">
    <property type="entry name" value="BCTRLSENSOR"/>
</dbReference>
<dbReference type="InterPro" id="IPR035965">
    <property type="entry name" value="PAS-like_dom_sf"/>
</dbReference>
<dbReference type="InterPro" id="IPR000014">
    <property type="entry name" value="PAS"/>
</dbReference>
<dbReference type="Gene3D" id="3.30.565.10">
    <property type="entry name" value="Histidine kinase-like ATPase, C-terminal domain"/>
    <property type="match status" value="1"/>
</dbReference>
<evidence type="ECO:0000256" key="2">
    <source>
        <dbReference type="ARBA" id="ARBA00012438"/>
    </source>
</evidence>
<dbReference type="InterPro" id="IPR001789">
    <property type="entry name" value="Sig_transdc_resp-reg_receiver"/>
</dbReference>
<dbReference type="STRING" id="966.BTA35_0216275"/>
<dbReference type="RefSeq" id="WP_078320872.1">
    <property type="nucleotide sequence ID" value="NZ_FXTS01000014.1"/>
</dbReference>
<dbReference type="PROSITE" id="PS50112">
    <property type="entry name" value="PAS"/>
    <property type="match status" value="1"/>
</dbReference>
<dbReference type="SUPFAM" id="SSF52172">
    <property type="entry name" value="CheY-like"/>
    <property type="match status" value="1"/>
</dbReference>
<evidence type="ECO:0000259" key="9">
    <source>
        <dbReference type="PROSITE" id="PS50112"/>
    </source>
</evidence>
<evidence type="ECO:0000256" key="6">
    <source>
        <dbReference type="PROSITE-ProRule" id="PRU00169"/>
    </source>
</evidence>
<evidence type="ECO:0000256" key="3">
    <source>
        <dbReference type="ARBA" id="ARBA00022553"/>
    </source>
</evidence>
<dbReference type="SUPFAM" id="SSF55874">
    <property type="entry name" value="ATPase domain of HSP90 chaperone/DNA topoisomerase II/histidine kinase"/>
    <property type="match status" value="1"/>
</dbReference>
<dbReference type="Pfam" id="PF00072">
    <property type="entry name" value="Response_reg"/>
    <property type="match status" value="1"/>
</dbReference>
<evidence type="ECO:0000256" key="4">
    <source>
        <dbReference type="ARBA" id="ARBA00022679"/>
    </source>
</evidence>
<dbReference type="GO" id="GO:0000155">
    <property type="term" value="F:phosphorelay sensor kinase activity"/>
    <property type="evidence" value="ECO:0007669"/>
    <property type="project" value="InterPro"/>
</dbReference>
<dbReference type="InterPro" id="IPR003661">
    <property type="entry name" value="HisK_dim/P_dom"/>
</dbReference>
<dbReference type="PROSITE" id="PS50109">
    <property type="entry name" value="HIS_KIN"/>
    <property type="match status" value="1"/>
</dbReference>
<dbReference type="InterPro" id="IPR036890">
    <property type="entry name" value="HATPase_C_sf"/>
</dbReference>
<comment type="caution">
    <text evidence="6">Lacks conserved residue(s) required for the propagation of feature annotation.</text>
</comment>
<dbReference type="InterPro" id="IPR036097">
    <property type="entry name" value="HisK_dim/P_sf"/>
</dbReference>
<dbReference type="Pfam" id="PF00512">
    <property type="entry name" value="HisKA"/>
    <property type="match status" value="1"/>
</dbReference>
<dbReference type="CDD" id="cd00130">
    <property type="entry name" value="PAS"/>
    <property type="match status" value="1"/>
</dbReference>
<dbReference type="SUPFAM" id="SSF55785">
    <property type="entry name" value="PYP-like sensor domain (PAS domain)"/>
    <property type="match status" value="1"/>
</dbReference>
<dbReference type="Pfam" id="PF13426">
    <property type="entry name" value="PAS_9"/>
    <property type="match status" value="1"/>
</dbReference>
<name>A0A1T1H7W5_OCELI</name>
<dbReference type="SMART" id="SM00448">
    <property type="entry name" value="REC"/>
    <property type="match status" value="1"/>
</dbReference>
<dbReference type="SMART" id="SM00387">
    <property type="entry name" value="HATPase_c"/>
    <property type="match status" value="1"/>
</dbReference>
<comment type="caution">
    <text evidence="10">The sequence shown here is derived from an EMBL/GenBank/DDBJ whole genome shotgun (WGS) entry which is preliminary data.</text>
</comment>
<dbReference type="Proteomes" id="UP000190064">
    <property type="component" value="Unassembled WGS sequence"/>
</dbReference>
<dbReference type="CDD" id="cd00082">
    <property type="entry name" value="HisKA"/>
    <property type="match status" value="1"/>
</dbReference>
<organism evidence="10 11">
    <name type="scientific">Oceanospirillum linum</name>
    <dbReference type="NCBI Taxonomy" id="966"/>
    <lineage>
        <taxon>Bacteria</taxon>
        <taxon>Pseudomonadati</taxon>
        <taxon>Pseudomonadota</taxon>
        <taxon>Gammaproteobacteria</taxon>
        <taxon>Oceanospirillales</taxon>
        <taxon>Oceanospirillaceae</taxon>
        <taxon>Oceanospirillum</taxon>
    </lineage>
</organism>
<dbReference type="EMBL" id="MTSD02000012">
    <property type="protein sequence ID" value="OOV85885.1"/>
    <property type="molecule type" value="Genomic_DNA"/>
</dbReference>
<feature type="domain" description="Histidine kinase" evidence="7">
    <location>
        <begin position="315"/>
        <end position="532"/>
    </location>
</feature>
<dbReference type="InterPro" id="IPR011006">
    <property type="entry name" value="CheY-like_superfamily"/>
</dbReference>
<dbReference type="InterPro" id="IPR004358">
    <property type="entry name" value="Sig_transdc_His_kin-like_C"/>
</dbReference>
<dbReference type="SMART" id="SM00388">
    <property type="entry name" value="HisKA"/>
    <property type="match status" value="1"/>
</dbReference>
<dbReference type="Gene3D" id="3.30.450.20">
    <property type="entry name" value="PAS domain"/>
    <property type="match status" value="1"/>
</dbReference>
<dbReference type="InterPro" id="IPR003594">
    <property type="entry name" value="HATPase_dom"/>
</dbReference>
<evidence type="ECO:0000259" key="8">
    <source>
        <dbReference type="PROSITE" id="PS50110"/>
    </source>
</evidence>
<dbReference type="GO" id="GO:0005886">
    <property type="term" value="C:plasma membrane"/>
    <property type="evidence" value="ECO:0007669"/>
    <property type="project" value="TreeGrafter"/>
</dbReference>
<dbReference type="AlphaFoldDB" id="A0A1T1H7W5"/>
<dbReference type="PANTHER" id="PTHR43047:SF72">
    <property type="entry name" value="OSMOSENSING HISTIDINE PROTEIN KINASE SLN1"/>
    <property type="match status" value="1"/>
</dbReference>
<dbReference type="GO" id="GO:0009927">
    <property type="term" value="F:histidine phosphotransfer kinase activity"/>
    <property type="evidence" value="ECO:0007669"/>
    <property type="project" value="TreeGrafter"/>
</dbReference>
<keyword evidence="3" id="KW-0597">Phosphoprotein</keyword>
<evidence type="ECO:0000313" key="11">
    <source>
        <dbReference type="Proteomes" id="UP000190064"/>
    </source>
</evidence>
<dbReference type="EC" id="2.7.13.3" evidence="2"/>
<gene>
    <name evidence="10" type="ORF">BTA35_0216275</name>
</gene>
<evidence type="ECO:0000259" key="7">
    <source>
        <dbReference type="PROSITE" id="PS50109"/>
    </source>
</evidence>
<dbReference type="Gene3D" id="1.10.287.130">
    <property type="match status" value="1"/>
</dbReference>
<feature type="domain" description="PAS" evidence="9">
    <location>
        <begin position="10"/>
        <end position="58"/>
    </location>
</feature>
<dbReference type="PROSITE" id="PS50110">
    <property type="entry name" value="RESPONSE_REGULATORY"/>
    <property type="match status" value="1"/>
</dbReference>
<dbReference type="SUPFAM" id="SSF47384">
    <property type="entry name" value="Homodimeric domain of signal transducing histidine kinase"/>
    <property type="match status" value="1"/>
</dbReference>
<dbReference type="InterPro" id="IPR005467">
    <property type="entry name" value="His_kinase_dom"/>
</dbReference>
<comment type="catalytic activity">
    <reaction evidence="1">
        <text>ATP + protein L-histidine = ADP + protein N-phospho-L-histidine.</text>
        <dbReference type="EC" id="2.7.13.3"/>
    </reaction>
</comment>
<dbReference type="Pfam" id="PF02518">
    <property type="entry name" value="HATPase_c"/>
    <property type="match status" value="1"/>
</dbReference>
<dbReference type="PANTHER" id="PTHR43047">
    <property type="entry name" value="TWO-COMPONENT HISTIDINE PROTEIN KINASE"/>
    <property type="match status" value="1"/>
</dbReference>
<feature type="domain" description="Response regulatory" evidence="8">
    <location>
        <begin position="545"/>
        <end position="662"/>
    </location>
</feature>
<accession>A0A1T1H7W5</accession>
<proteinExistence type="predicted"/>
<evidence type="ECO:0000256" key="1">
    <source>
        <dbReference type="ARBA" id="ARBA00000085"/>
    </source>
</evidence>
<evidence type="ECO:0000313" key="10">
    <source>
        <dbReference type="EMBL" id="OOV85885.1"/>
    </source>
</evidence>
<evidence type="ECO:0000256" key="5">
    <source>
        <dbReference type="ARBA" id="ARBA00022777"/>
    </source>
</evidence>
<protein>
    <recommendedName>
        <fullName evidence="2">histidine kinase</fullName>
        <ecNumber evidence="2">2.7.13.3</ecNumber>
    </recommendedName>
</protein>
<keyword evidence="11" id="KW-1185">Reference proteome</keyword>
<sequence>MFAVADTDISSEEIKLLATAFNAHQPIAIIDRSGIIIKSNKAFSDLTGYALRELVGRNIRMLRSDKQSDPFYKELWLGLKARGFWEGEMWNKTRNGDVPHHVRITAVSDENNRFTHYVAFYEDLTSAYEQQHYLERKAQEESSLSILMALSLDDVSMYDYLNQFQARLIHHHHWQWRFLALYQPTSIGLKPQIQHGTCANNPCIKIPMTMDLCQNVINQGSPQVLPMEMNTQGRCAIEQDHAAYAVPLQHAGNPSVLLVYLPKHILKTSENRTFIHRVVHVLGMGINKRLTEQALIEARDKAERASQAKSNLLSSVSHELRTPLNAILGFAQLLQDEPMKSGQKESVSEIHLAGRHLLAMVNDILDLARIESGQVRLNTEVISVAKELESSLALLQPLAEKQGLQLDIDLAINSDQEILADRVRLRQVIFNLLSNAMKYNRPGGQVKICLQIPEKGFVRIQVIDSGIGIPEDKQQDLFQVFNRLGAESTNVEGTGIGLALCKRLAEMMHGRIGYKPNPESGSIFWIDLPDNGQNKSHEDKGRRFHILCVDDDPIHLKLLENALQARADIRLFTENNASYAVDLAQKHPLDLILLNTDMPDLSGLEVIGILKVSPKTATIPIIAIAQNTQPDVVKAHLQAGFSEYFTKPLSMDKLLLIIGQLQTEQEQLIAVGNS</sequence>